<proteinExistence type="predicted"/>
<dbReference type="RefSeq" id="WP_015178952.1">
    <property type="nucleotide sequence ID" value="NC_019729.1"/>
</dbReference>
<keyword evidence="2" id="KW-1185">Reference proteome</keyword>
<sequence>MVIRIWGNVLDLNWEPLTFAAKLEIGARRQEAGGRRQEAGGRRKEPEEVFLQVGDAGSQRAIKIKYDSNSDSYFEQVTIHLLGAG</sequence>
<accession>K9VP87</accession>
<gene>
    <name evidence="1" type="ORF">Osc7112_5519</name>
</gene>
<organism evidence="1 2">
    <name type="scientific">Phormidium nigroviride PCC 7112</name>
    <dbReference type="NCBI Taxonomy" id="179408"/>
    <lineage>
        <taxon>Bacteria</taxon>
        <taxon>Bacillati</taxon>
        <taxon>Cyanobacteriota</taxon>
        <taxon>Cyanophyceae</taxon>
        <taxon>Oscillatoriophycideae</taxon>
        <taxon>Oscillatoriales</taxon>
        <taxon>Oscillatoriaceae</taxon>
        <taxon>Phormidium</taxon>
    </lineage>
</organism>
<protein>
    <submittedName>
        <fullName evidence="1">Uncharacterized protein</fullName>
    </submittedName>
</protein>
<evidence type="ECO:0000313" key="1">
    <source>
        <dbReference type="EMBL" id="AFZ09746.1"/>
    </source>
</evidence>
<dbReference type="HOGENOM" id="CLU_2509496_0_0_3"/>
<dbReference type="KEGG" id="oni:Osc7112_5519"/>
<dbReference type="Proteomes" id="UP000010478">
    <property type="component" value="Chromosome"/>
</dbReference>
<name>K9VP87_9CYAN</name>
<reference evidence="1 2" key="1">
    <citation type="submission" date="2012-05" db="EMBL/GenBank/DDBJ databases">
        <title>Finished chromosome of genome of Oscillatoria sp. PCC 7112.</title>
        <authorList>
            <consortium name="US DOE Joint Genome Institute"/>
            <person name="Gugger M."/>
            <person name="Coursin T."/>
            <person name="Rippka R."/>
            <person name="Tandeau De Marsac N."/>
            <person name="Huntemann M."/>
            <person name="Wei C.-L."/>
            <person name="Han J."/>
            <person name="Detter J.C."/>
            <person name="Han C."/>
            <person name="Tapia R."/>
            <person name="Davenport K."/>
            <person name="Daligault H."/>
            <person name="Erkkila T."/>
            <person name="Gu W."/>
            <person name="Munk A.C.C."/>
            <person name="Teshima H."/>
            <person name="Xu Y."/>
            <person name="Chain P."/>
            <person name="Chen A."/>
            <person name="Krypides N."/>
            <person name="Mavromatis K."/>
            <person name="Markowitz V."/>
            <person name="Szeto E."/>
            <person name="Ivanova N."/>
            <person name="Mikhailova N."/>
            <person name="Ovchinnikova G."/>
            <person name="Pagani I."/>
            <person name="Pati A."/>
            <person name="Goodwin L."/>
            <person name="Peters L."/>
            <person name="Pitluck S."/>
            <person name="Woyke T."/>
            <person name="Kerfeld C."/>
        </authorList>
    </citation>
    <scope>NUCLEOTIDE SEQUENCE [LARGE SCALE GENOMIC DNA]</scope>
    <source>
        <strain evidence="1 2">PCC 7112</strain>
    </source>
</reference>
<dbReference type="AlphaFoldDB" id="K9VP87"/>
<dbReference type="EMBL" id="CP003614">
    <property type="protein sequence ID" value="AFZ09746.1"/>
    <property type="molecule type" value="Genomic_DNA"/>
</dbReference>
<evidence type="ECO:0000313" key="2">
    <source>
        <dbReference type="Proteomes" id="UP000010478"/>
    </source>
</evidence>